<dbReference type="GO" id="GO:0006260">
    <property type="term" value="P:DNA replication"/>
    <property type="evidence" value="ECO:0007669"/>
    <property type="project" value="UniProtKB-KW"/>
</dbReference>
<feature type="transmembrane region" description="Helical" evidence="21">
    <location>
        <begin position="85"/>
        <end position="103"/>
    </location>
</feature>
<dbReference type="InterPro" id="IPR037102">
    <property type="entry name" value="Znf_lg_T-Ag_D1_dom_sf"/>
</dbReference>
<evidence type="ECO:0000256" key="20">
    <source>
        <dbReference type="SAM" id="MobiDB-lite"/>
    </source>
</evidence>
<dbReference type="InterPro" id="IPR036092">
    <property type="entry name" value="Papo_T_antigensf"/>
</dbReference>
<keyword evidence="12" id="KW-0067">ATP-binding</keyword>
<keyword evidence="11" id="KW-0862">Zinc</keyword>
<evidence type="ECO:0000256" key="16">
    <source>
        <dbReference type="ARBA" id="ARBA00034808"/>
    </source>
</evidence>
<dbReference type="SUPFAM" id="SSF161240">
    <property type="entry name" value="T-antigen specific domain-like"/>
    <property type="match status" value="1"/>
</dbReference>
<dbReference type="InterPro" id="IPR014015">
    <property type="entry name" value="Helicase_SF3_DNA-vir"/>
</dbReference>
<evidence type="ECO:0000256" key="11">
    <source>
        <dbReference type="ARBA" id="ARBA00022833"/>
    </source>
</evidence>
<comment type="catalytic activity">
    <reaction evidence="15">
        <text>Couples ATP hydrolysis with the unwinding of duplex DNA by translocating in the 3'-5' direction.</text>
        <dbReference type="EC" id="5.6.2.4"/>
    </reaction>
</comment>
<dbReference type="SUPFAM" id="SSF52540">
    <property type="entry name" value="P-loop containing nucleoside triphosphate hydrolases"/>
    <property type="match status" value="1"/>
</dbReference>
<keyword evidence="21" id="KW-1133">Transmembrane helix</keyword>
<dbReference type="GO" id="GO:0003688">
    <property type="term" value="F:DNA replication origin binding"/>
    <property type="evidence" value="ECO:0007669"/>
    <property type="project" value="InterPro"/>
</dbReference>
<evidence type="ECO:0000256" key="8">
    <source>
        <dbReference type="ARBA" id="ARBA00022771"/>
    </source>
</evidence>
<evidence type="ECO:0000256" key="13">
    <source>
        <dbReference type="ARBA" id="ARBA00023125"/>
    </source>
</evidence>
<dbReference type="EC" id="5.6.2.4" evidence="16"/>
<dbReference type="Gene3D" id="1.20.120.1860">
    <property type="entry name" value="Small t-antigen, unique domain"/>
    <property type="match status" value="1"/>
</dbReference>
<dbReference type="InterPro" id="IPR003354">
    <property type="entry name" value="Papo_T_antigen"/>
</dbReference>
<dbReference type="Gene3D" id="3.40.1310.20">
    <property type="match status" value="1"/>
</dbReference>
<feature type="domain" description="SF3 helicase" evidence="22">
    <location>
        <begin position="552"/>
        <end position="712"/>
    </location>
</feature>
<dbReference type="GO" id="GO:0005524">
    <property type="term" value="F:ATP binding"/>
    <property type="evidence" value="ECO:0007669"/>
    <property type="project" value="UniProtKB-KW"/>
</dbReference>
<dbReference type="Gene3D" id="3.40.50.300">
    <property type="entry name" value="P-loop containing nucleotide triphosphate hydrolases"/>
    <property type="match status" value="1"/>
</dbReference>
<sequence>MMLLNSLWHKYQEGVIHLRSFPEVRPGTMDLWDFSLEDCYSLPVLKDLMLKGPHCLCNRVSVCSCITSSLINQHHKLKERCNKKCLVWGECFCIFCFTLWYGMAYNWETFEVWAATISQMPKSLLLLNFSKYISFSLSLHLVLKLNKVFLQVFTESYGTPFFRARYEEWARRVFTHERPTAEPDLYCDESSASSSDEEPGPSTSRGTSTPEPESSGYDSFPNSRPFTSTPTTQEESTPSFGESEHSQTSSPDRSRRAENEPSPKRRRHGENVDGSYPSSQASFASTPPKEKAKMSDSPTDLPACLFDFVSHAVFSNKTTNSFIIYSTVEKTAVLYDKIDKFKIEYKSLHQWEEGGGFLLMLTTTRHRLSAIKSFCQTFCTVSFLVCKVVLKPLDLYRFLCKPPFSEIKSNRTLCSTDFEDKGEDSCNWNKVAEFAVEADLDDALLILAHYLDFAKPYPCPKCEPLKTQAHQWHRYHHENAICFEICKSQRSVCNQAADVVLAKRRLLLAESTRNDILTRCFQKQLEKLKKIDEGQIMHFMAGVAWYACLFDEFDVLLYKILKLFTENVPKRRNVLFRGPVNTGKTTLAAALIDLLDGKSLNVNCPADKLNFELGCAIDRFVVSFEDVKGQNLDNKRLPPGQGIANLDNMRDYLDGAVPVNLERKHVNKKSQIFPPCIVTMNEYFIPETLFVRMYMKLNFTNKPHLHHALEKTPVLCTDRILQSGLTLFLLLMWYFPSSKFSPSLREEIKTWKEIVEKTVSHETFCKMLENVEVGESPLAGILDYESEDDI</sequence>
<protein>
    <recommendedName>
        <fullName evidence="16">DNA 3'-5' helicase</fullName>
        <ecNumber evidence="16">5.6.2.4</ecNumber>
    </recommendedName>
</protein>
<dbReference type="GO" id="GO:0043138">
    <property type="term" value="F:3'-5' DNA helicase activity"/>
    <property type="evidence" value="ECO:0007669"/>
    <property type="project" value="UniProtKB-EC"/>
</dbReference>
<keyword evidence="9" id="KW-0378">Hydrolase</keyword>
<keyword evidence="7" id="KW-0547">Nucleotide-binding</keyword>
<evidence type="ECO:0000256" key="14">
    <source>
        <dbReference type="ARBA" id="ARBA00023235"/>
    </source>
</evidence>
<reference evidence="25" key="1">
    <citation type="journal article" date="2024" name="Microbiol. Spectr.">
        <title>Full-genome sequencing of dozens of new DNA viruses found in Spanish bat feces.</title>
        <authorList>
            <person name="Buigues J."/>
            <person name="Vinals A."/>
            <person name="Martinez-Recio R."/>
            <person name="Monros J.S."/>
            <person name="Sanjuan R."/>
            <person name="Cuevas J.M."/>
        </authorList>
    </citation>
    <scope>NUCLEOTIDE SEQUENCE</scope>
    <source>
        <strain evidence="25">MAVG25</strain>
    </source>
</reference>
<evidence type="ECO:0000259" key="24">
    <source>
        <dbReference type="PROSITE" id="PS51341"/>
    </source>
</evidence>
<keyword evidence="5" id="KW-0235">DNA replication</keyword>
<keyword evidence="6" id="KW-0479">Metal-binding</keyword>
<dbReference type="InterPro" id="IPR003133">
    <property type="entry name" value="T_Ag_DNA-bd"/>
</dbReference>
<comment type="subcellular location">
    <subcellularLocation>
        <location evidence="1">Host nucleus</location>
    </subcellularLocation>
</comment>
<feature type="compositionally biased region" description="Polar residues" evidence="20">
    <location>
        <begin position="201"/>
        <end position="224"/>
    </location>
</feature>
<evidence type="ECO:0000256" key="15">
    <source>
        <dbReference type="ARBA" id="ARBA00034617"/>
    </source>
</evidence>
<evidence type="ECO:0000256" key="2">
    <source>
        <dbReference type="ARBA" id="ARBA00022518"/>
    </source>
</evidence>
<name>A0AAU6S4Y8_9POLY</name>
<evidence type="ECO:0000256" key="17">
    <source>
        <dbReference type="ARBA" id="ARBA00048988"/>
    </source>
</evidence>
<dbReference type="InterPro" id="IPR027417">
    <property type="entry name" value="P-loop_NTPase"/>
</dbReference>
<evidence type="ECO:0000313" key="25">
    <source>
        <dbReference type="EMBL" id="WZK92786.1"/>
    </source>
</evidence>
<keyword evidence="3" id="KW-0597">Phosphoprotein</keyword>
<accession>A0AAU6S4Y8</accession>
<evidence type="ECO:0000256" key="21">
    <source>
        <dbReference type="SAM" id="Phobius"/>
    </source>
</evidence>
<comment type="catalytic activity">
    <reaction evidence="17">
        <text>ATP + H2O = ADP + phosphate + H(+)</text>
        <dbReference type="Rhea" id="RHEA:13065"/>
        <dbReference type="ChEBI" id="CHEBI:15377"/>
        <dbReference type="ChEBI" id="CHEBI:15378"/>
        <dbReference type="ChEBI" id="CHEBI:30616"/>
        <dbReference type="ChEBI" id="CHEBI:43474"/>
        <dbReference type="ChEBI" id="CHEBI:456216"/>
        <dbReference type="EC" id="5.6.2.4"/>
    </reaction>
</comment>
<evidence type="ECO:0000256" key="7">
    <source>
        <dbReference type="ARBA" id="ARBA00022741"/>
    </source>
</evidence>
<dbReference type="PROSITE" id="PS51206">
    <property type="entry name" value="SF3_HELICASE_1"/>
    <property type="match status" value="1"/>
</dbReference>
<evidence type="ECO:0000256" key="10">
    <source>
        <dbReference type="ARBA" id="ARBA00022806"/>
    </source>
</evidence>
<reference evidence="25" key="2">
    <citation type="submission" date="2024-02" db="EMBL/GenBank/DDBJ databases">
        <authorList>
            <person name="Buigues J."/>
            <person name="Vinals A."/>
            <person name="Martinez-Recio R."/>
            <person name="S Monros J."/>
            <person name="Sanjuan R."/>
            <person name="Cuevas J.M."/>
        </authorList>
    </citation>
    <scope>NUCLEOTIDE SEQUENCE</scope>
    <source>
        <strain evidence="25">MAVG25</strain>
    </source>
</reference>
<evidence type="ECO:0000256" key="19">
    <source>
        <dbReference type="PROSITE-ProRule" id="PRU00671"/>
    </source>
</evidence>
<dbReference type="InterPro" id="IPR017910">
    <property type="entry name" value="Znf_lg_T-Ag_D1-typ"/>
</dbReference>
<dbReference type="Pfam" id="PF02217">
    <property type="entry name" value="T_Ag_DNA_bind"/>
    <property type="match status" value="1"/>
</dbReference>
<keyword evidence="10" id="KW-0347">Helicase</keyword>
<evidence type="ECO:0000256" key="9">
    <source>
        <dbReference type="ARBA" id="ARBA00022801"/>
    </source>
</evidence>
<evidence type="ECO:0000256" key="12">
    <source>
        <dbReference type="ARBA" id="ARBA00022840"/>
    </source>
</evidence>
<dbReference type="SUPFAM" id="SSF55464">
    <property type="entry name" value="Origin of replication-binding domain, RBD-like"/>
    <property type="match status" value="1"/>
</dbReference>
<keyword evidence="2" id="KW-0244">Early protein</keyword>
<feature type="region of interest" description="Disordered" evidence="20">
    <location>
        <begin position="183"/>
        <end position="296"/>
    </location>
</feature>
<feature type="compositionally biased region" description="Basic and acidic residues" evidence="20">
    <location>
        <begin position="252"/>
        <end position="263"/>
    </location>
</feature>
<organism evidence="25">
    <name type="scientific">Myotis daubentonii polyomavirus</name>
    <dbReference type="NCBI Taxonomy" id="3139990"/>
    <lineage>
        <taxon>Viruses</taxon>
        <taxon>Monodnaviria</taxon>
        <taxon>Shotokuvirae</taxon>
        <taxon>Cossaviricota</taxon>
        <taxon>Papovaviricetes</taxon>
        <taxon>Sepolyvirales</taxon>
        <taxon>Polyomaviridae</taxon>
    </lineage>
</organism>
<keyword evidence="21" id="KW-0812">Transmembrane</keyword>
<feature type="DNA-binding region" description="T-ag OBD" evidence="18">
    <location>
        <begin position="302"/>
        <end position="417"/>
    </location>
</feature>
<dbReference type="EMBL" id="PP410051">
    <property type="protein sequence ID" value="WZK92786.1"/>
    <property type="molecule type" value="Genomic_DNA"/>
</dbReference>
<evidence type="ECO:0000256" key="1">
    <source>
        <dbReference type="ARBA" id="ARBA00004147"/>
    </source>
</evidence>
<evidence type="ECO:0000259" key="22">
    <source>
        <dbReference type="PROSITE" id="PS51206"/>
    </source>
</evidence>
<dbReference type="PROSITE" id="PS51341">
    <property type="entry name" value="ZF_LTAG_D1"/>
    <property type="match status" value="1"/>
</dbReference>
<dbReference type="GO" id="GO:0042025">
    <property type="term" value="C:host cell nucleus"/>
    <property type="evidence" value="ECO:0007669"/>
    <property type="project" value="UniProtKB-SubCell"/>
</dbReference>
<feature type="domain" description="T-ag D1-type" evidence="24">
    <location>
        <begin position="423"/>
        <end position="513"/>
    </location>
</feature>
<proteinExistence type="predicted"/>
<keyword evidence="8 19" id="KW-0863">Zinc-finger</keyword>
<dbReference type="InterPro" id="IPR010932">
    <property type="entry name" value="Lg_T_Ag_Polyomavir_C"/>
</dbReference>
<dbReference type="Pfam" id="PF06431">
    <property type="entry name" value="Polyoma_lg_T_C"/>
    <property type="match status" value="1"/>
</dbReference>
<evidence type="ECO:0000256" key="5">
    <source>
        <dbReference type="ARBA" id="ARBA00022705"/>
    </source>
</evidence>
<dbReference type="GO" id="GO:0008270">
    <property type="term" value="F:zinc ion binding"/>
    <property type="evidence" value="ECO:0007669"/>
    <property type="project" value="UniProtKB-KW"/>
</dbReference>
<keyword evidence="14" id="KW-0413">Isomerase</keyword>
<feature type="compositionally biased region" description="Polar residues" evidence="20">
    <location>
        <begin position="276"/>
        <end position="285"/>
    </location>
</feature>
<evidence type="ECO:0000256" key="3">
    <source>
        <dbReference type="ARBA" id="ARBA00022553"/>
    </source>
</evidence>
<feature type="domain" description="T-ag OBD" evidence="23">
    <location>
        <begin position="302"/>
        <end position="417"/>
    </location>
</feature>
<dbReference type="GO" id="GO:0016787">
    <property type="term" value="F:hydrolase activity"/>
    <property type="evidence" value="ECO:0007669"/>
    <property type="project" value="UniProtKB-KW"/>
</dbReference>
<keyword evidence="21" id="KW-0472">Membrane</keyword>
<feature type="compositionally biased region" description="Low complexity" evidence="20">
    <location>
        <begin position="225"/>
        <end position="240"/>
    </location>
</feature>
<keyword evidence="13 18" id="KW-0238">DNA-binding</keyword>
<keyword evidence="4" id="KW-1048">Host nucleus</keyword>
<evidence type="ECO:0000256" key="18">
    <source>
        <dbReference type="PROSITE-ProRule" id="PRU00620"/>
    </source>
</evidence>
<dbReference type="PROSITE" id="PS51287">
    <property type="entry name" value="T_AG_OBD"/>
    <property type="match status" value="1"/>
</dbReference>
<evidence type="ECO:0000256" key="6">
    <source>
        <dbReference type="ARBA" id="ARBA00022723"/>
    </source>
</evidence>
<dbReference type="Gene3D" id="1.10.10.510">
    <property type="entry name" value="Zinc finger, large T-antigen D1 domain"/>
    <property type="match status" value="1"/>
</dbReference>
<dbReference type="Pfam" id="PF02380">
    <property type="entry name" value="Papo_T_antigen"/>
    <property type="match status" value="1"/>
</dbReference>
<dbReference type="Gene3D" id="1.20.1050.70">
    <property type="entry name" value="Large T antigen, SV40, domain 3"/>
    <property type="match status" value="1"/>
</dbReference>
<evidence type="ECO:0000259" key="23">
    <source>
        <dbReference type="PROSITE" id="PS51287"/>
    </source>
</evidence>
<evidence type="ECO:0000256" key="4">
    <source>
        <dbReference type="ARBA" id="ARBA00022562"/>
    </source>
</evidence>